<dbReference type="OrthoDB" id="339900at2759"/>
<keyword evidence="8" id="KW-1185">Reference proteome</keyword>
<dbReference type="InterPro" id="IPR028884">
    <property type="entry name" value="Trm82"/>
</dbReference>
<evidence type="ECO:0000313" key="8">
    <source>
        <dbReference type="Proteomes" id="UP000077755"/>
    </source>
</evidence>
<evidence type="ECO:0000256" key="5">
    <source>
        <dbReference type="ARBA" id="ARBA00023242"/>
    </source>
</evidence>
<dbReference type="Proteomes" id="UP000077755">
    <property type="component" value="Chromosome 1"/>
</dbReference>
<gene>
    <name evidence="7" type="ORF">DCAR_0102852</name>
</gene>
<name>A0A166HC10_DAUCS</name>
<dbReference type="Gramene" id="KZN10064">
    <property type="protein sequence ID" value="KZN10064"/>
    <property type="gene ID" value="DCAR_002720"/>
</dbReference>
<evidence type="ECO:0000256" key="1">
    <source>
        <dbReference type="ARBA" id="ARBA00004123"/>
    </source>
</evidence>
<dbReference type="InterPro" id="IPR001680">
    <property type="entry name" value="WD40_rpt"/>
</dbReference>
<dbReference type="Pfam" id="PF00400">
    <property type="entry name" value="WD40"/>
    <property type="match status" value="3"/>
</dbReference>
<dbReference type="PROSITE" id="PS50294">
    <property type="entry name" value="WD_REPEATS_REGION"/>
    <property type="match status" value="1"/>
</dbReference>
<dbReference type="GO" id="GO:0043527">
    <property type="term" value="C:tRNA methyltransferase complex"/>
    <property type="evidence" value="ECO:0007669"/>
    <property type="project" value="TreeGrafter"/>
</dbReference>
<protein>
    <recommendedName>
        <fullName evidence="6">tRNA (guanine-N(7)-)-methyltransferase non-catalytic subunit</fullName>
    </recommendedName>
    <alternativeName>
        <fullName evidence="6">WD repeat-containing protein 4 homolog</fullName>
    </alternativeName>
</protein>
<dbReference type="Gene3D" id="2.130.10.10">
    <property type="entry name" value="YVTN repeat-like/Quinoprotein amine dehydrogenase"/>
    <property type="match status" value="2"/>
</dbReference>
<comment type="subunit">
    <text evidence="6">Forms a heterodimer with the catalytic subunit.</text>
</comment>
<dbReference type="GO" id="GO:0005829">
    <property type="term" value="C:cytosol"/>
    <property type="evidence" value="ECO:0007669"/>
    <property type="project" value="TreeGrafter"/>
</dbReference>
<sequence length="429" mass="46665">MDVESITEETELHDKQSELDVAPALIAVHPTHHSLVVAIGSELRVFDLQGSCCVILGDGSSGHKDSIRAVSYGANGKLFVSAGDDKLVKIWNTDTWQCIYNVSSEKRVTAVAISNDGHYVSFADKFGVVWVVELEGLHQSSAVVEKKPAPMLSHYCSIITGLEFSPDGKYIVSADRDFKIRVTAFPTKPLEGAHEIQSFCLGHTKFVSCFTFVCNQEYPQGFLVSGSGDSTVCLWEYESGTLLNTCEVGAEAGLLQSNGSEEDILPVITDLCASRDGSLVAVAVQSLPGVLLLSCNLSVKSLSIVRKITITEEAFIPTCLSTSSTSELLWLVMGVSNLKGSVSPSLARVRAISCFGQNSEPIILADSEIPGGEQLLKTLQGNLSIEKEVFSRTAEAVKIAMNNLLIKKEYNVENREYRKRGRNDKKKYK</sequence>
<dbReference type="AlphaFoldDB" id="A0A166HC10"/>
<dbReference type="GO" id="GO:0106004">
    <property type="term" value="P:tRNA (guanine-N7)-methylation"/>
    <property type="evidence" value="ECO:0007669"/>
    <property type="project" value="UniProtKB-UniRule"/>
</dbReference>
<dbReference type="PANTHER" id="PTHR16288">
    <property type="entry name" value="WD40 REPEAT PROTEIN 4"/>
    <property type="match status" value="1"/>
</dbReference>
<keyword evidence="3 6" id="KW-0819">tRNA processing</keyword>
<dbReference type="PANTHER" id="PTHR16288:SF0">
    <property type="entry name" value="TRNA (GUANINE-N(7)-)-METHYLTRANSFERASE NON-CATALYTIC SUBUNIT WDR4"/>
    <property type="match status" value="1"/>
</dbReference>
<evidence type="ECO:0000256" key="4">
    <source>
        <dbReference type="ARBA" id="ARBA00022737"/>
    </source>
</evidence>
<comment type="similarity">
    <text evidence="6">Belongs to the WD repeat TRM82 family.</text>
</comment>
<keyword evidence="4 6" id="KW-0677">Repeat</keyword>
<comment type="function">
    <text evidence="6">Required for the formation of N(7)-methylguanine at position 46 (m7G46) in tRNA. In the complex, it is required to stabilize and induce conformational changes of the catalytic subunit.</text>
</comment>
<dbReference type="EMBL" id="CP093343">
    <property type="protein sequence ID" value="WOG83675.1"/>
    <property type="molecule type" value="Genomic_DNA"/>
</dbReference>
<dbReference type="OMA" id="TEFITCI"/>
<dbReference type="SUPFAM" id="SSF50978">
    <property type="entry name" value="WD40 repeat-like"/>
    <property type="match status" value="1"/>
</dbReference>
<dbReference type="InterPro" id="IPR015943">
    <property type="entry name" value="WD40/YVTN_repeat-like_dom_sf"/>
</dbReference>
<comment type="subcellular location">
    <subcellularLocation>
        <location evidence="1 6">Nucleus</location>
    </subcellularLocation>
</comment>
<evidence type="ECO:0000256" key="6">
    <source>
        <dbReference type="HAMAP-Rule" id="MF_03056"/>
    </source>
</evidence>
<keyword evidence="5 6" id="KW-0539">Nucleus</keyword>
<reference evidence="7" key="1">
    <citation type="journal article" date="2016" name="Nat. Genet.">
        <title>A high-quality carrot genome assembly provides new insights into carotenoid accumulation and asterid genome evolution.</title>
        <authorList>
            <person name="Iorizzo M."/>
            <person name="Ellison S."/>
            <person name="Senalik D."/>
            <person name="Zeng P."/>
            <person name="Satapoomin P."/>
            <person name="Huang J."/>
            <person name="Bowman M."/>
            <person name="Iovene M."/>
            <person name="Sanseverino W."/>
            <person name="Cavagnaro P."/>
            <person name="Yildiz M."/>
            <person name="Macko-Podgorni A."/>
            <person name="Moranska E."/>
            <person name="Grzebelus E."/>
            <person name="Grzebelus D."/>
            <person name="Ashrafi H."/>
            <person name="Zheng Z."/>
            <person name="Cheng S."/>
            <person name="Spooner D."/>
            <person name="Van Deynze A."/>
            <person name="Simon P."/>
        </authorList>
    </citation>
    <scope>NUCLEOTIDE SEQUENCE</scope>
    <source>
        <tissue evidence="7">Leaf</tissue>
    </source>
</reference>
<evidence type="ECO:0000256" key="2">
    <source>
        <dbReference type="ARBA" id="ARBA00022574"/>
    </source>
</evidence>
<dbReference type="GO" id="GO:0005634">
    <property type="term" value="C:nucleus"/>
    <property type="evidence" value="ECO:0007669"/>
    <property type="project" value="UniProtKB-SubCell"/>
</dbReference>
<dbReference type="PROSITE" id="PS50082">
    <property type="entry name" value="WD_REPEATS_2"/>
    <property type="match status" value="2"/>
</dbReference>
<dbReference type="HAMAP" id="MF_03056">
    <property type="entry name" value="TRM82"/>
    <property type="match status" value="1"/>
</dbReference>
<keyword evidence="2 6" id="KW-0853">WD repeat</keyword>
<dbReference type="SMART" id="SM00320">
    <property type="entry name" value="WD40"/>
    <property type="match status" value="4"/>
</dbReference>
<dbReference type="InterPro" id="IPR036322">
    <property type="entry name" value="WD40_repeat_dom_sf"/>
</dbReference>
<evidence type="ECO:0000313" key="7">
    <source>
        <dbReference type="EMBL" id="WOG83675.1"/>
    </source>
</evidence>
<reference evidence="7" key="2">
    <citation type="submission" date="2022-03" db="EMBL/GenBank/DDBJ databases">
        <title>Draft title - Genomic analysis of global carrot germplasm unveils the trajectory of domestication and the origin of high carotenoid orange carrot.</title>
        <authorList>
            <person name="Iorizzo M."/>
            <person name="Ellison S."/>
            <person name="Senalik D."/>
            <person name="Macko-Podgorni A."/>
            <person name="Grzebelus D."/>
            <person name="Bostan H."/>
            <person name="Rolling W."/>
            <person name="Curaba J."/>
            <person name="Simon P."/>
        </authorList>
    </citation>
    <scope>NUCLEOTIDE SEQUENCE</scope>
    <source>
        <tissue evidence="7">Leaf</tissue>
    </source>
</reference>
<evidence type="ECO:0000256" key="3">
    <source>
        <dbReference type="ARBA" id="ARBA00022694"/>
    </source>
</evidence>
<organism evidence="7 8">
    <name type="scientific">Daucus carota subsp. sativus</name>
    <name type="common">Carrot</name>
    <dbReference type="NCBI Taxonomy" id="79200"/>
    <lineage>
        <taxon>Eukaryota</taxon>
        <taxon>Viridiplantae</taxon>
        <taxon>Streptophyta</taxon>
        <taxon>Embryophyta</taxon>
        <taxon>Tracheophyta</taxon>
        <taxon>Spermatophyta</taxon>
        <taxon>Magnoliopsida</taxon>
        <taxon>eudicotyledons</taxon>
        <taxon>Gunneridae</taxon>
        <taxon>Pentapetalae</taxon>
        <taxon>asterids</taxon>
        <taxon>campanulids</taxon>
        <taxon>Apiales</taxon>
        <taxon>Apiaceae</taxon>
        <taxon>Apioideae</taxon>
        <taxon>Scandiceae</taxon>
        <taxon>Daucinae</taxon>
        <taxon>Daucus</taxon>
        <taxon>Daucus sect. Daucus</taxon>
    </lineage>
</organism>
<proteinExistence type="inferred from homology"/>
<accession>A0A166HC10</accession>
<dbReference type="FunFam" id="2.130.10.10:FF:001350">
    <property type="entry name" value="tRNA (guanine-N(7)-)-methyltransferase non-catalytic subunit"/>
    <property type="match status" value="1"/>
</dbReference>
<comment type="pathway">
    <text evidence="6">tRNA modification; N(7)-methylguanine-tRNA biosynthesis.</text>
</comment>
<dbReference type="KEGG" id="dcr:108204825"/>